<dbReference type="PIRSF" id="PIRSF015626">
    <property type="entry name" value="FdhD"/>
    <property type="match status" value="1"/>
</dbReference>
<evidence type="ECO:0000256" key="2">
    <source>
        <dbReference type="ARBA" id="ARBA00023150"/>
    </source>
</evidence>
<organism evidence="4 5">
    <name type="scientific">Roseococcus pinisoli</name>
    <dbReference type="NCBI Taxonomy" id="2835040"/>
    <lineage>
        <taxon>Bacteria</taxon>
        <taxon>Pseudomonadati</taxon>
        <taxon>Pseudomonadota</taxon>
        <taxon>Alphaproteobacteria</taxon>
        <taxon>Acetobacterales</taxon>
        <taxon>Roseomonadaceae</taxon>
        <taxon>Roseococcus</taxon>
    </lineage>
</organism>
<keyword evidence="5" id="KW-1185">Reference proteome</keyword>
<feature type="active site" description="Cysteine persulfide intermediate" evidence="3">
    <location>
        <position position="128"/>
    </location>
</feature>
<evidence type="ECO:0000313" key="5">
    <source>
        <dbReference type="Proteomes" id="UP000766336"/>
    </source>
</evidence>
<dbReference type="InterPro" id="IPR016193">
    <property type="entry name" value="Cytidine_deaminase-like"/>
</dbReference>
<comment type="similarity">
    <text evidence="3">Belongs to the FdhD family.</text>
</comment>
<sequence length="284" mass="29881">MEENHALASIGRQAKAIPTSREVTARRVPATGGPVQEVARLVAIEAPVGLVYGFQPYAVMMTTPADLEDFAIGFSLTEGIIRSPVDIRGLSVEEGADGMTVTIDLVPDRLHALLANRRLRNTVGRTGCGVCGVEELAALPLAERRGGQGEAIAPEAIHRALEALAGGQPLNAATRAVHAAAWAGSDGELRLLREDVGRHNALDKLIGALLRSGTDPAEGFIVITSRLSFEMVEKAAAFGAGTLVAISAPTSLALDRARRHGMTLVAIAREDGHMVFVEPESHLA</sequence>
<comment type="subcellular location">
    <subcellularLocation>
        <location evidence="3">Cytoplasm</location>
    </subcellularLocation>
</comment>
<reference evidence="4 5" key="1">
    <citation type="submission" date="2021-05" db="EMBL/GenBank/DDBJ databases">
        <title>Roseococcus sp. XZZS9, whole genome shotgun sequencing project.</title>
        <authorList>
            <person name="Zhao G."/>
            <person name="Shen L."/>
        </authorList>
    </citation>
    <scope>NUCLEOTIDE SEQUENCE [LARGE SCALE GENOMIC DNA]</scope>
    <source>
        <strain evidence="4 5">XZZS9</strain>
    </source>
</reference>
<gene>
    <name evidence="3 4" type="primary">fdhD</name>
    <name evidence="4" type="ORF">KHU32_12655</name>
</gene>
<dbReference type="EMBL" id="JAHCDA010000002">
    <property type="protein sequence ID" value="MBS7811791.1"/>
    <property type="molecule type" value="Genomic_DNA"/>
</dbReference>
<name>A0ABS5QDP6_9PROT</name>
<dbReference type="InterPro" id="IPR003786">
    <property type="entry name" value="FdhD"/>
</dbReference>
<comment type="function">
    <text evidence="3">Required for formate dehydrogenase (FDH) activity. Acts as a sulfur carrier protein that transfers sulfur from IscS to the molybdenum cofactor prior to its insertion into FDH.</text>
</comment>
<evidence type="ECO:0000256" key="3">
    <source>
        <dbReference type="HAMAP-Rule" id="MF_00187"/>
    </source>
</evidence>
<evidence type="ECO:0000256" key="1">
    <source>
        <dbReference type="ARBA" id="ARBA00022490"/>
    </source>
</evidence>
<dbReference type="HAMAP" id="MF_00187">
    <property type="entry name" value="FdhD"/>
    <property type="match status" value="1"/>
</dbReference>
<dbReference type="SUPFAM" id="SSF53927">
    <property type="entry name" value="Cytidine deaminase-like"/>
    <property type="match status" value="1"/>
</dbReference>
<accession>A0ABS5QDP6</accession>
<dbReference type="Gene3D" id="3.40.140.10">
    <property type="entry name" value="Cytidine Deaminase, domain 2"/>
    <property type="match status" value="1"/>
</dbReference>
<comment type="caution">
    <text evidence="4">The sequence shown here is derived from an EMBL/GenBank/DDBJ whole genome shotgun (WGS) entry which is preliminary data.</text>
</comment>
<dbReference type="PANTHER" id="PTHR30592">
    <property type="entry name" value="FORMATE DEHYDROGENASE"/>
    <property type="match status" value="1"/>
</dbReference>
<dbReference type="Gene3D" id="3.10.20.10">
    <property type="match status" value="1"/>
</dbReference>
<dbReference type="Proteomes" id="UP000766336">
    <property type="component" value="Unassembled WGS sequence"/>
</dbReference>
<proteinExistence type="inferred from homology"/>
<evidence type="ECO:0000313" key="4">
    <source>
        <dbReference type="EMBL" id="MBS7811791.1"/>
    </source>
</evidence>
<dbReference type="NCBIfam" id="TIGR00129">
    <property type="entry name" value="fdhD_narQ"/>
    <property type="match status" value="1"/>
</dbReference>
<dbReference type="PANTHER" id="PTHR30592:SF1">
    <property type="entry name" value="SULFUR CARRIER PROTEIN FDHD"/>
    <property type="match status" value="1"/>
</dbReference>
<comment type="caution">
    <text evidence="3">Lacks conserved residue(s) required for the propagation of feature annotation.</text>
</comment>
<protein>
    <recommendedName>
        <fullName evidence="3">Sulfur carrier protein FdhD</fullName>
    </recommendedName>
</protein>
<dbReference type="Pfam" id="PF02634">
    <property type="entry name" value="FdhD-NarQ"/>
    <property type="match status" value="1"/>
</dbReference>
<keyword evidence="1 3" id="KW-0963">Cytoplasm</keyword>
<keyword evidence="2 3" id="KW-0501">Molybdenum cofactor biosynthesis</keyword>